<dbReference type="CDD" id="cd02800">
    <property type="entry name" value="tRNA_bind_EcMetRS_like"/>
    <property type="match status" value="1"/>
</dbReference>
<dbReference type="Gene3D" id="2.40.50.140">
    <property type="entry name" value="Nucleic acid-binding proteins"/>
    <property type="match status" value="1"/>
</dbReference>
<gene>
    <name evidence="13" type="primary">metG</name>
    <name evidence="16" type="ORF">CVV64_03540</name>
</gene>
<evidence type="ECO:0000256" key="5">
    <source>
        <dbReference type="ARBA" id="ARBA00022555"/>
    </source>
</evidence>
<dbReference type="GO" id="GO:0046872">
    <property type="term" value="F:metal ion binding"/>
    <property type="evidence" value="ECO:0007669"/>
    <property type="project" value="UniProtKB-KW"/>
</dbReference>
<dbReference type="InterPro" id="IPR012340">
    <property type="entry name" value="NA-bd_OB-fold"/>
</dbReference>
<dbReference type="EC" id="6.1.1.10" evidence="13"/>
<dbReference type="GO" id="GO:0005737">
    <property type="term" value="C:cytoplasm"/>
    <property type="evidence" value="ECO:0007669"/>
    <property type="project" value="UniProtKB-SubCell"/>
</dbReference>
<comment type="caution">
    <text evidence="16">The sequence shown here is derived from an EMBL/GenBank/DDBJ whole genome shotgun (WGS) entry which is preliminary data.</text>
</comment>
<dbReference type="Pfam" id="PF19303">
    <property type="entry name" value="Anticodon_3"/>
    <property type="match status" value="1"/>
</dbReference>
<dbReference type="InterPro" id="IPR002547">
    <property type="entry name" value="tRNA-bd_dom"/>
</dbReference>
<dbReference type="PANTHER" id="PTHR43326:SF1">
    <property type="entry name" value="METHIONINE--TRNA LIGASE, MITOCHONDRIAL"/>
    <property type="match status" value="1"/>
</dbReference>
<dbReference type="SUPFAM" id="SSF50249">
    <property type="entry name" value="Nucleic acid-binding proteins"/>
    <property type="match status" value="1"/>
</dbReference>
<feature type="short sequence motif" description="'KMSKS' region" evidence="13">
    <location>
        <begin position="308"/>
        <end position="312"/>
    </location>
</feature>
<keyword evidence="8 13" id="KW-0067">ATP-binding</keyword>
<dbReference type="InterPro" id="IPR033911">
    <property type="entry name" value="MetRS_core"/>
</dbReference>
<keyword evidence="11 13" id="KW-0030">Aminoacyl-tRNA synthetase</keyword>
<evidence type="ECO:0000256" key="11">
    <source>
        <dbReference type="ARBA" id="ARBA00023146"/>
    </source>
</evidence>
<dbReference type="GO" id="GO:0000049">
    <property type="term" value="F:tRNA binding"/>
    <property type="evidence" value="ECO:0007669"/>
    <property type="project" value="UniProtKB-UniRule"/>
</dbReference>
<dbReference type="NCBIfam" id="TIGR00399">
    <property type="entry name" value="metG_C_term"/>
    <property type="match status" value="1"/>
</dbReference>
<keyword evidence="6 13" id="KW-0436">Ligase</keyword>
<dbReference type="GO" id="GO:0004825">
    <property type="term" value="F:methionine-tRNA ligase activity"/>
    <property type="evidence" value="ECO:0007669"/>
    <property type="project" value="UniProtKB-UniRule"/>
</dbReference>
<dbReference type="PROSITE" id="PS50886">
    <property type="entry name" value="TRBD"/>
    <property type="match status" value="1"/>
</dbReference>
<evidence type="ECO:0000256" key="4">
    <source>
        <dbReference type="ARBA" id="ARBA00022490"/>
    </source>
</evidence>
<keyword evidence="5 13" id="KW-0820">tRNA-binding</keyword>
<reference evidence="16 17" key="1">
    <citation type="journal article" date="2017" name="ISME J.">
        <title>Potential for microbial H2 and metal transformations associated with novel bacteria and archaea in deep terrestrial subsurface sediments.</title>
        <authorList>
            <person name="Hernsdorf A.W."/>
            <person name="Amano Y."/>
            <person name="Miyakawa K."/>
            <person name="Ise K."/>
            <person name="Suzuki Y."/>
            <person name="Anantharaman K."/>
            <person name="Probst A."/>
            <person name="Burstein D."/>
            <person name="Thomas B.C."/>
            <person name="Banfield J.F."/>
        </authorList>
    </citation>
    <scope>NUCLEOTIDE SEQUENCE [LARGE SCALE GENOMIC DNA]</scope>
    <source>
        <strain evidence="16">HGW-Wallbacteria-1</strain>
    </source>
</reference>
<organism evidence="16 17">
    <name type="scientific">Candidatus Wallbacteria bacterium HGW-Wallbacteria-1</name>
    <dbReference type="NCBI Taxonomy" id="2013854"/>
    <lineage>
        <taxon>Bacteria</taxon>
        <taxon>Candidatus Walliibacteriota</taxon>
    </lineage>
</organism>
<dbReference type="CDD" id="cd07957">
    <property type="entry name" value="Anticodon_Ia_Met"/>
    <property type="match status" value="1"/>
</dbReference>
<feature type="binding site" evidence="13">
    <location>
        <position position="150"/>
    </location>
    <ligand>
        <name>Zn(2+)</name>
        <dbReference type="ChEBI" id="CHEBI:29105"/>
    </ligand>
</feature>
<dbReference type="FunFam" id="2.40.50.140:FF:000042">
    <property type="entry name" value="Methionine--tRNA ligase"/>
    <property type="match status" value="1"/>
</dbReference>
<feature type="compositionally biased region" description="Polar residues" evidence="14">
    <location>
        <begin position="540"/>
        <end position="550"/>
    </location>
</feature>
<dbReference type="CDD" id="cd00814">
    <property type="entry name" value="MetRS_core"/>
    <property type="match status" value="1"/>
</dbReference>
<comment type="catalytic activity">
    <reaction evidence="12 13">
        <text>tRNA(Met) + L-methionine + ATP = L-methionyl-tRNA(Met) + AMP + diphosphate</text>
        <dbReference type="Rhea" id="RHEA:13481"/>
        <dbReference type="Rhea" id="RHEA-COMP:9667"/>
        <dbReference type="Rhea" id="RHEA-COMP:9698"/>
        <dbReference type="ChEBI" id="CHEBI:30616"/>
        <dbReference type="ChEBI" id="CHEBI:33019"/>
        <dbReference type="ChEBI" id="CHEBI:57844"/>
        <dbReference type="ChEBI" id="CHEBI:78442"/>
        <dbReference type="ChEBI" id="CHEBI:78530"/>
        <dbReference type="ChEBI" id="CHEBI:456215"/>
        <dbReference type="EC" id="6.1.1.10"/>
    </reaction>
</comment>
<comment type="similarity">
    <text evidence="13">Belongs to the class-I aminoacyl-tRNA synthetase family. MetG type 2A subfamily.</text>
</comment>
<dbReference type="GO" id="GO:0005524">
    <property type="term" value="F:ATP binding"/>
    <property type="evidence" value="ECO:0007669"/>
    <property type="project" value="UniProtKB-UniRule"/>
</dbReference>
<comment type="function">
    <text evidence="1 13">Is required not only for elongation of protein synthesis but also for the initiation of all mRNA translation through initiator tRNA(fMet) aminoacylation.</text>
</comment>
<proteinExistence type="inferred from homology"/>
<dbReference type="EMBL" id="PGXC01000002">
    <property type="protein sequence ID" value="PKK91748.1"/>
    <property type="molecule type" value="Genomic_DNA"/>
</dbReference>
<dbReference type="GO" id="GO:0006431">
    <property type="term" value="P:methionyl-tRNA aminoacylation"/>
    <property type="evidence" value="ECO:0007669"/>
    <property type="project" value="UniProtKB-UniRule"/>
</dbReference>
<dbReference type="InterPro" id="IPR009080">
    <property type="entry name" value="tRNAsynth_Ia_anticodon-bd"/>
</dbReference>
<evidence type="ECO:0000256" key="13">
    <source>
        <dbReference type="HAMAP-Rule" id="MF_01228"/>
    </source>
</evidence>
<evidence type="ECO:0000256" key="8">
    <source>
        <dbReference type="ARBA" id="ARBA00022840"/>
    </source>
</evidence>
<evidence type="ECO:0000313" key="16">
    <source>
        <dbReference type="EMBL" id="PKK91748.1"/>
    </source>
</evidence>
<dbReference type="FunFam" id="2.170.220.10:FF:000001">
    <property type="entry name" value="methionine--tRNA ligase, mitochondrial"/>
    <property type="match status" value="1"/>
</dbReference>
<evidence type="ECO:0000256" key="3">
    <source>
        <dbReference type="ARBA" id="ARBA00011738"/>
    </source>
</evidence>
<evidence type="ECO:0000259" key="15">
    <source>
        <dbReference type="PROSITE" id="PS50886"/>
    </source>
</evidence>
<evidence type="ECO:0000313" key="17">
    <source>
        <dbReference type="Proteomes" id="UP000233256"/>
    </source>
</evidence>
<dbReference type="InterPro" id="IPR023457">
    <property type="entry name" value="Met-tRNA_synth_2"/>
</dbReference>
<evidence type="ECO:0000256" key="2">
    <source>
        <dbReference type="ARBA" id="ARBA00004496"/>
    </source>
</evidence>
<dbReference type="HAMAP" id="MF_01228">
    <property type="entry name" value="Met_tRNA_synth_type2"/>
    <property type="match status" value="1"/>
</dbReference>
<evidence type="ECO:0000256" key="9">
    <source>
        <dbReference type="ARBA" id="ARBA00022884"/>
    </source>
</evidence>
<dbReference type="InterPro" id="IPR014729">
    <property type="entry name" value="Rossmann-like_a/b/a_fold"/>
</dbReference>
<dbReference type="Pfam" id="PF09334">
    <property type="entry name" value="tRNA-synt_1g"/>
    <property type="match status" value="2"/>
</dbReference>
<dbReference type="InterPro" id="IPR014758">
    <property type="entry name" value="Met-tRNA_synth"/>
</dbReference>
<dbReference type="InterPro" id="IPR041872">
    <property type="entry name" value="Anticodon_Met"/>
</dbReference>
<keyword evidence="13" id="KW-0862">Zinc</keyword>
<dbReference type="Gene3D" id="2.170.220.10">
    <property type="match status" value="1"/>
</dbReference>
<dbReference type="PANTHER" id="PTHR43326">
    <property type="entry name" value="METHIONYL-TRNA SYNTHETASE"/>
    <property type="match status" value="1"/>
</dbReference>
<evidence type="ECO:0000256" key="12">
    <source>
        <dbReference type="ARBA" id="ARBA00047364"/>
    </source>
</evidence>
<evidence type="ECO:0000256" key="10">
    <source>
        <dbReference type="ARBA" id="ARBA00022917"/>
    </source>
</evidence>
<evidence type="ECO:0000256" key="14">
    <source>
        <dbReference type="SAM" id="MobiDB-lite"/>
    </source>
</evidence>
<dbReference type="SUPFAM" id="SSF52374">
    <property type="entry name" value="Nucleotidylyl transferase"/>
    <property type="match status" value="1"/>
</dbReference>
<dbReference type="InterPro" id="IPR015413">
    <property type="entry name" value="Methionyl/Leucyl_tRNA_Synth"/>
</dbReference>
<feature type="region of interest" description="Disordered" evidence="14">
    <location>
        <begin position="503"/>
        <end position="564"/>
    </location>
</feature>
<dbReference type="AlphaFoldDB" id="A0A2N1PTT0"/>
<name>A0A2N1PTT0_9BACT</name>
<dbReference type="PRINTS" id="PR01041">
    <property type="entry name" value="TRNASYNTHMET"/>
</dbReference>
<feature type="binding site" evidence="13">
    <location>
        <position position="147"/>
    </location>
    <ligand>
        <name>Zn(2+)</name>
        <dbReference type="ChEBI" id="CHEBI:29105"/>
    </ligand>
</feature>
<evidence type="ECO:0000256" key="7">
    <source>
        <dbReference type="ARBA" id="ARBA00022741"/>
    </source>
</evidence>
<comment type="caution">
    <text evidence="13">Lacks conserved residue(s) required for the propagation of feature annotation.</text>
</comment>
<keyword evidence="13" id="KW-0479">Metal-binding</keyword>
<comment type="subunit">
    <text evidence="3 13">Homodimer.</text>
</comment>
<evidence type="ECO:0000256" key="1">
    <source>
        <dbReference type="ARBA" id="ARBA00003314"/>
    </source>
</evidence>
<dbReference type="Proteomes" id="UP000233256">
    <property type="component" value="Unassembled WGS sequence"/>
</dbReference>
<feature type="binding site" evidence="13">
    <location>
        <position position="133"/>
    </location>
    <ligand>
        <name>Zn(2+)</name>
        <dbReference type="ChEBI" id="CHEBI:29105"/>
    </ligand>
</feature>
<comment type="cofactor">
    <cofactor evidence="13">
        <name>Zn(2+)</name>
        <dbReference type="ChEBI" id="CHEBI:29105"/>
    </cofactor>
    <text evidence="13">Binds 1 zinc ion per subunit.</text>
</comment>
<evidence type="ECO:0000256" key="6">
    <source>
        <dbReference type="ARBA" id="ARBA00022598"/>
    </source>
</evidence>
<feature type="binding site" evidence="13">
    <location>
        <position position="130"/>
    </location>
    <ligand>
        <name>Zn(2+)</name>
        <dbReference type="ChEBI" id="CHEBI:29105"/>
    </ligand>
</feature>
<comment type="subcellular location">
    <subcellularLocation>
        <location evidence="2 13">Cytoplasm</location>
    </subcellularLocation>
</comment>
<dbReference type="NCBIfam" id="TIGR00398">
    <property type="entry name" value="metG"/>
    <property type="match status" value="1"/>
</dbReference>
<dbReference type="InterPro" id="IPR004495">
    <property type="entry name" value="Met-tRNA-synth_bsu_C"/>
</dbReference>
<keyword evidence="4 13" id="KW-0963">Cytoplasm</keyword>
<dbReference type="Gene3D" id="1.10.730.10">
    <property type="entry name" value="Isoleucyl-tRNA Synthetase, Domain 1"/>
    <property type="match status" value="1"/>
</dbReference>
<dbReference type="Gene3D" id="3.40.50.620">
    <property type="entry name" value="HUPs"/>
    <property type="match status" value="1"/>
</dbReference>
<keyword evidence="10 13" id="KW-0648">Protein biosynthesis</keyword>
<keyword evidence="9 13" id="KW-0694">RNA-binding</keyword>
<protein>
    <recommendedName>
        <fullName evidence="13">Methionine--tRNA ligase</fullName>
        <ecNumber evidence="13">6.1.1.10</ecNumber>
    </recommendedName>
    <alternativeName>
        <fullName evidence="13">Methionyl-tRNA synthetase</fullName>
        <shortName evidence="13">MetRS</shortName>
    </alternativeName>
</protein>
<feature type="domain" description="TRNA-binding" evidence="15">
    <location>
        <begin position="579"/>
        <end position="679"/>
    </location>
</feature>
<sequence>MTHHAKEKFYLTTAIPFVNAAPHIGFGLEIVQADAVARYNRLMGKDVFFLTGTDENSLKNVQAAEREGTTPALLCDRNSSKFQELRSALNLSNDRFIRTTHPAHVSGCQKLWRMCRPEDIYRKEYRGLYCVGCETFYTEKDLVDGLCPEHRTPPEVVEEENYFFRLSAYQERLEELIESDTIKIVPKVRKNEVLSFIRMGLEDFSISRSVRRAKNWGIPVPDDDSQVMYVWFDALTNYLTGIGFTGDGCEPFDGEALEQRYWPCDLHIIGKGIIRFHAIYWPAMLLSAGISLPKSIFVHGYLTVNGEKISKSLGNVIDPFSLSEKYGRDPVRYYLLRMIPPYADGDFSTEVFEKTYNSDLANDLGNLLNRTLAMVKQNFGDNLPKPGPADENDTELIGIYHRVVEEVFEAMEEYRFNLALESIWTLVRAGNKYIDLTEPWKLAKSPELKPRLATVMYNLCETLGKVALLISPYIPDSAIAIRKALGMSTEMVFTGEREWGKIDAGSPLARPEPLFPRIDAPAKKGSSAPGEKKSKAARVNSGSVGESVQSSKKDRKAEVSQNSAVPEVPVIAEHATIDEFIKLDLTVGQIVEAQPMEGADKLYLVTVDMGTETRVLASGLRPYFTADELQGRKVIVVANLKPRKIRGHLSQGMILASGEGEQLALLSVDSAIPNGTRVS</sequence>
<keyword evidence="7 13" id="KW-0547">Nucleotide-binding</keyword>
<dbReference type="Pfam" id="PF01588">
    <property type="entry name" value="tRNA_bind"/>
    <property type="match status" value="1"/>
</dbReference>
<dbReference type="SUPFAM" id="SSF47323">
    <property type="entry name" value="Anticodon-binding domain of a subclass of class I aminoacyl-tRNA synthetases"/>
    <property type="match status" value="1"/>
</dbReference>
<accession>A0A2N1PTT0</accession>
<dbReference type="NCBIfam" id="NF008900">
    <property type="entry name" value="PRK12267.1"/>
    <property type="match status" value="1"/>
</dbReference>